<feature type="domain" description="HTH cro/C1-type" evidence="1">
    <location>
        <begin position="10"/>
        <end position="63"/>
    </location>
</feature>
<keyword evidence="3" id="KW-1185">Reference proteome</keyword>
<dbReference type="CDD" id="cd00093">
    <property type="entry name" value="HTH_XRE"/>
    <property type="match status" value="1"/>
</dbReference>
<accession>A0ABR7RGM3</accession>
<evidence type="ECO:0000313" key="3">
    <source>
        <dbReference type="Proteomes" id="UP000626026"/>
    </source>
</evidence>
<dbReference type="InterPro" id="IPR010982">
    <property type="entry name" value="Lambda_DNA-bd_dom_sf"/>
</dbReference>
<dbReference type="SMART" id="SM00530">
    <property type="entry name" value="HTH_XRE"/>
    <property type="match status" value="1"/>
</dbReference>
<evidence type="ECO:0000259" key="1">
    <source>
        <dbReference type="PROSITE" id="PS50943"/>
    </source>
</evidence>
<dbReference type="SUPFAM" id="SSF47413">
    <property type="entry name" value="lambda repressor-like DNA-binding domains"/>
    <property type="match status" value="1"/>
</dbReference>
<sequence length="291" mass="31498">MRFADIGQQLRAYRLESGMRAEEIAARLGVSRAALYRYEKGEVIKLDTIRRLAELLKISPLSLLGIGVEYFSRPLAFQERLRQVEEQADQVLQVGGAICYQTTTEAYDGALAEAWAEAADQAQERVAARAAADQAMGLLVARKKLHQSRRANIIAMLSETAIRRMLMDGVAAGMAVSERTRTRCRLAARAEAESIANLMESVPIGLQLGLLASEPAGNFIVLRGRERAHVCVSPFAAEMTASAGIGVGSITAADEAIAAHQRVAEAAWRDAPKGAAAANRIRDLIRETAAR</sequence>
<gene>
    <name evidence="2" type="ORF">IBL26_02525</name>
</gene>
<dbReference type="PROSITE" id="PS50943">
    <property type="entry name" value="HTH_CROC1"/>
    <property type="match status" value="1"/>
</dbReference>
<proteinExistence type="predicted"/>
<evidence type="ECO:0000313" key="2">
    <source>
        <dbReference type="EMBL" id="MBC9205695.1"/>
    </source>
</evidence>
<name>A0ABR7RGM3_9PROT</name>
<dbReference type="RefSeq" id="WP_187782877.1">
    <property type="nucleotide sequence ID" value="NZ_JACTVA010000003.1"/>
</dbReference>
<dbReference type="Gene3D" id="1.10.260.40">
    <property type="entry name" value="lambda repressor-like DNA-binding domains"/>
    <property type="match status" value="1"/>
</dbReference>
<protein>
    <submittedName>
        <fullName evidence="2">Helix-turn-helix transcriptional regulator</fullName>
    </submittedName>
</protein>
<dbReference type="Pfam" id="PF13560">
    <property type="entry name" value="HTH_31"/>
    <property type="match status" value="1"/>
</dbReference>
<dbReference type="EMBL" id="JACTVA010000003">
    <property type="protein sequence ID" value="MBC9205695.1"/>
    <property type="molecule type" value="Genomic_DNA"/>
</dbReference>
<dbReference type="Proteomes" id="UP000626026">
    <property type="component" value="Unassembled WGS sequence"/>
</dbReference>
<comment type="caution">
    <text evidence="2">The sequence shown here is derived from an EMBL/GenBank/DDBJ whole genome shotgun (WGS) entry which is preliminary data.</text>
</comment>
<organism evidence="2 3">
    <name type="scientific">Teichococcus aerophilus</name>
    <dbReference type="NCBI Taxonomy" id="1224513"/>
    <lineage>
        <taxon>Bacteria</taxon>
        <taxon>Pseudomonadati</taxon>
        <taxon>Pseudomonadota</taxon>
        <taxon>Alphaproteobacteria</taxon>
        <taxon>Acetobacterales</taxon>
        <taxon>Roseomonadaceae</taxon>
        <taxon>Roseomonas</taxon>
    </lineage>
</organism>
<dbReference type="InterPro" id="IPR001387">
    <property type="entry name" value="Cro/C1-type_HTH"/>
</dbReference>
<reference evidence="2 3" key="1">
    <citation type="journal article" date="2013" name="Int. J. Syst. Evol. Microbiol.">
        <title>Roseomonas aerophila sp. nov., isolated from air.</title>
        <authorList>
            <person name="Kim S.J."/>
            <person name="Weon H.Y."/>
            <person name="Ahn J.H."/>
            <person name="Hong S.B."/>
            <person name="Seok S.J."/>
            <person name="Whang K.S."/>
            <person name="Kwon S.W."/>
        </authorList>
    </citation>
    <scope>NUCLEOTIDE SEQUENCE [LARGE SCALE GENOMIC DNA]</scope>
    <source>
        <strain evidence="2 3">NBRC 108923</strain>
    </source>
</reference>